<dbReference type="PIRSF" id="PIRSF006380">
    <property type="entry name" value="UCP006380"/>
    <property type="match status" value="1"/>
</dbReference>
<dbReference type="PANTHER" id="PTHR39518:SF2">
    <property type="entry name" value="UPF0215 PROTEIN MJ1150"/>
    <property type="match status" value="1"/>
</dbReference>
<dbReference type="Gene3D" id="3.30.2170.10">
    <property type="entry name" value="archaeoglobus fulgidus dsm 4304 superfamily"/>
    <property type="match status" value="1"/>
</dbReference>
<dbReference type="PANTHER" id="PTHR39518">
    <property type="entry name" value="UPF0215 PROTEIN MJ1150"/>
    <property type="match status" value="1"/>
</dbReference>
<name>A0A2R7Y1R4_9CREN</name>
<accession>A0A2R7Y1R4</accession>
<evidence type="ECO:0000313" key="3">
    <source>
        <dbReference type="EMBL" id="PUA32564.1"/>
    </source>
</evidence>
<dbReference type="Pfam" id="PF01949">
    <property type="entry name" value="Endo_dU"/>
    <property type="match status" value="1"/>
</dbReference>
<dbReference type="Proteomes" id="UP000244093">
    <property type="component" value="Unassembled WGS sequence"/>
</dbReference>
<sequence length="206" mass="23017">MTQESLHSLRTIGVDDGYFPPEFKRLKLKTLAVGVLCVGVDPAKLKIELIDVDGVNGTEVALNIVKELARGEGLNAIFLDGVTIAGFNYVDPEEIYVEVGAPVIVIFKTKLKLDKIKKALMKHFNDWIVRYEVIEKNYLKAKQVKTPKKTLTVTTYGIEDDELVKTLYKLQTTSTTPEPLRLADLIASGLTKSKEVLARLNHLETF</sequence>
<comment type="similarity">
    <text evidence="1">Belongs to the UPF0215 family.</text>
</comment>
<gene>
    <name evidence="3" type="ORF">B7O98_07925</name>
    <name evidence="2" type="ORF">B7O98_09360</name>
</gene>
<dbReference type="AlphaFoldDB" id="A0A2R7Y1R4"/>
<evidence type="ECO:0000313" key="4">
    <source>
        <dbReference type="Proteomes" id="UP000244093"/>
    </source>
</evidence>
<dbReference type="EMBL" id="NBVN01000004">
    <property type="protein sequence ID" value="PUA32564.1"/>
    <property type="molecule type" value="Genomic_DNA"/>
</dbReference>
<evidence type="ECO:0000256" key="1">
    <source>
        <dbReference type="HAMAP-Rule" id="MF_00582"/>
    </source>
</evidence>
<dbReference type="InterPro" id="IPR002802">
    <property type="entry name" value="Endo_dU"/>
</dbReference>
<comment type="caution">
    <text evidence="2">The sequence shown here is derived from an EMBL/GenBank/DDBJ whole genome shotgun (WGS) entry which is preliminary data.</text>
</comment>
<proteinExistence type="inferred from homology"/>
<dbReference type="HAMAP" id="MF_00582">
    <property type="entry name" value="UPF0215"/>
    <property type="match status" value="1"/>
</dbReference>
<reference evidence="2" key="1">
    <citation type="submission" date="2017-04" db="EMBL/GenBank/DDBJ databases">
        <authorList>
            <person name="Afonso C.L."/>
            <person name="Miller P.J."/>
            <person name="Scott M.A."/>
            <person name="Spackman E."/>
            <person name="Goraichik I."/>
            <person name="Dimitrov K.M."/>
            <person name="Suarez D.L."/>
            <person name="Swayne D.E."/>
        </authorList>
    </citation>
    <scope>NUCLEOTIDE SEQUENCE</scope>
    <source>
        <strain evidence="2">NZ3</strain>
    </source>
</reference>
<protein>
    <recommendedName>
        <fullName evidence="1">UPF0215 protein B7O98_07925</fullName>
    </recommendedName>
</protein>
<evidence type="ECO:0000313" key="2">
    <source>
        <dbReference type="EMBL" id="PUA31428.1"/>
    </source>
</evidence>
<dbReference type="EMBL" id="NBVN01000011">
    <property type="protein sequence ID" value="PUA31428.1"/>
    <property type="molecule type" value="Genomic_DNA"/>
</dbReference>
<organism evidence="2 4">
    <name type="scientific">Zestosphaera tikiterensis</name>
    <dbReference type="NCBI Taxonomy" id="1973259"/>
    <lineage>
        <taxon>Archaea</taxon>
        <taxon>Thermoproteota</taxon>
        <taxon>Thermoprotei</taxon>
        <taxon>Desulfurococcales</taxon>
        <taxon>Desulfurococcaceae</taxon>
        <taxon>Zestosphaera</taxon>
    </lineage>
</organism>
<reference evidence="2 4" key="2">
    <citation type="journal article" date="2018" name="Syst. Appl. Microbiol.">
        <title>A new symbiotic nanoarchaeote (Candidatus Nanoclepta minutus) and its host (Zestosphaera tikiterensis gen. nov., sp. nov.) from a New Zealand hot spring.</title>
        <authorList>
            <person name="St John E."/>
            <person name="Liu Y."/>
            <person name="Podar M."/>
            <person name="Stott M.B."/>
            <person name="Meneghin J."/>
            <person name="Chen Z."/>
            <person name="Lagutin K."/>
            <person name="Mitchell K."/>
            <person name="Reysenbach A.L."/>
        </authorList>
    </citation>
    <scope>NUCLEOTIDE SEQUENCE [LARGE SCALE GENOMIC DNA]</scope>
    <source>
        <strain evidence="2">NZ3</strain>
    </source>
</reference>